<dbReference type="Pfam" id="PF09828">
    <property type="entry name" value="ChrB_C"/>
    <property type="match status" value="1"/>
</dbReference>
<gene>
    <name evidence="2" type="ORF">AVDCRST_MAG28-2623</name>
</gene>
<sequence length="138" mass="15854">MRWATRRGCHVDRTACVWLIRRFVDPEAEFFFVEDQSEAPKDAELFDVAGARLSHHGDACSFETFLVEYELGDPVLQEIAEIVHDADLMDEKYDRPESEGLDSIVRGMQLTLPDDMALTYHTDALYNGLYTHLSREVL</sequence>
<evidence type="ECO:0000259" key="1">
    <source>
        <dbReference type="Pfam" id="PF09828"/>
    </source>
</evidence>
<feature type="domain" description="ChrB C-terminal" evidence="1">
    <location>
        <begin position="3"/>
        <end position="132"/>
    </location>
</feature>
<organism evidence="2">
    <name type="scientific">uncultured Rubrobacteraceae bacterium</name>
    <dbReference type="NCBI Taxonomy" id="349277"/>
    <lineage>
        <taxon>Bacteria</taxon>
        <taxon>Bacillati</taxon>
        <taxon>Actinomycetota</taxon>
        <taxon>Rubrobacteria</taxon>
        <taxon>Rubrobacterales</taxon>
        <taxon>Rubrobacteraceae</taxon>
        <taxon>environmental samples</taxon>
    </lineage>
</organism>
<accession>A0A6J4QWE1</accession>
<name>A0A6J4QWE1_9ACTN</name>
<dbReference type="AlphaFoldDB" id="A0A6J4QWE1"/>
<reference evidence="2" key="1">
    <citation type="submission" date="2020-02" db="EMBL/GenBank/DDBJ databases">
        <authorList>
            <person name="Meier V. D."/>
        </authorList>
    </citation>
    <scope>NUCLEOTIDE SEQUENCE</scope>
    <source>
        <strain evidence="2">AVDCRST_MAG28</strain>
    </source>
</reference>
<dbReference type="InterPro" id="IPR018634">
    <property type="entry name" value="ChrB_C"/>
</dbReference>
<protein>
    <recommendedName>
        <fullName evidence="1">ChrB C-terminal domain-containing protein</fullName>
    </recommendedName>
</protein>
<evidence type="ECO:0000313" key="2">
    <source>
        <dbReference type="EMBL" id="CAA9457113.1"/>
    </source>
</evidence>
<dbReference type="EMBL" id="CADCVE010000058">
    <property type="protein sequence ID" value="CAA9457113.1"/>
    <property type="molecule type" value="Genomic_DNA"/>
</dbReference>
<proteinExistence type="predicted"/>